<feature type="chain" id="PRO_5002852797" description="Lipoprotein" evidence="1">
    <location>
        <begin position="25"/>
        <end position="312"/>
    </location>
</feature>
<keyword evidence="3" id="KW-1185">Reference proteome</keyword>
<organism evidence="2 3">
    <name type="scientific">Azobacteroides pseudotrichonymphae genomovar. CFP2</name>
    <dbReference type="NCBI Taxonomy" id="511995"/>
    <lineage>
        <taxon>Bacteria</taxon>
        <taxon>Pseudomonadati</taxon>
        <taxon>Bacteroidota</taxon>
        <taxon>Bacteroidia</taxon>
        <taxon>Bacteroidales</taxon>
        <taxon>Candidatus Azobacteroides</taxon>
    </lineage>
</organism>
<dbReference type="OrthoDB" id="9808747at2"/>
<feature type="signal peptide" evidence="1">
    <location>
        <begin position="1"/>
        <end position="24"/>
    </location>
</feature>
<dbReference type="PROSITE" id="PS51257">
    <property type="entry name" value="PROKAR_LIPOPROTEIN"/>
    <property type="match status" value="1"/>
</dbReference>
<proteinExistence type="predicted"/>
<reference evidence="3" key="1">
    <citation type="journal article" date="2008" name="Science">
        <title>Genome of an endosymbiont coupling N2 fixation to cellulolysis within RT protist cells in termite gut.</title>
        <authorList>
            <person name="Hongoh Y."/>
            <person name="Sharma V.K."/>
            <person name="Prakash T."/>
            <person name="Noda S."/>
            <person name="Toh H."/>
            <person name="Taylor T.D."/>
            <person name="Kudo T."/>
            <person name="Sakaki Y."/>
            <person name="Toyoda A."/>
            <person name="Hattori M."/>
            <person name="Ohkuma M."/>
        </authorList>
    </citation>
    <scope>NUCLEOTIDE SEQUENCE [LARGE SCALE GENOMIC DNA]</scope>
    <source>
        <plasmid evidence="3">pCFPG3</plasmid>
    </source>
</reference>
<dbReference type="KEGG" id="aps:CFPG_P3-23"/>
<protein>
    <recommendedName>
        <fullName evidence="4">Lipoprotein</fullName>
    </recommendedName>
</protein>
<evidence type="ECO:0000313" key="3">
    <source>
        <dbReference type="Proteomes" id="UP000000723"/>
    </source>
</evidence>
<evidence type="ECO:0000313" key="2">
    <source>
        <dbReference type="EMBL" id="BAG84109.1"/>
    </source>
</evidence>
<gene>
    <name evidence="2" type="ordered locus">CFPG_P3-23</name>
</gene>
<keyword evidence="1" id="KW-0732">Signal</keyword>
<dbReference type="AlphaFoldDB" id="B6YSD7"/>
<keyword evidence="2" id="KW-0614">Plasmid</keyword>
<sequence length="312" mass="37011">MKKSLFLFYSLVLLLVTVSVSSCKKGWGSNCTEHCTIYFKDGTKKEFDIDSKYKLNCKFCYFDSFDIYIDYIYPTQKNEERERYSLGTMRSYCIIIDKKNVTKEGCLKEMNRLAEEIGDGRMVEDRWDEDHYTLSFGSLENVIGYSYRFKNHEKTTRILPPIKYDPEHNDPVYYTIFFKDGTKKEFSINDKYRLLCKMKLANNYFNELPPFWYGCGGEYNHDDDFTGTHVTTFDISLEEISNSFLLNQEDQEDGLREMKRLANDLGDGEVKKHYDKWSDGSRHLTGLYISSIKNVTGYSYRWRNYERTIRLF</sequence>
<name>B6YSD7_AZOPC</name>
<evidence type="ECO:0000256" key="1">
    <source>
        <dbReference type="SAM" id="SignalP"/>
    </source>
</evidence>
<accession>B6YSD7</accession>
<geneLocation type="plasmid" evidence="2 3">
    <name>pCFPG3</name>
</geneLocation>
<evidence type="ECO:0008006" key="4">
    <source>
        <dbReference type="Google" id="ProtNLM"/>
    </source>
</evidence>
<dbReference type="HOGENOM" id="CLU_890388_0_0_10"/>
<dbReference type="EMBL" id="AP010659">
    <property type="protein sequence ID" value="BAG84109.1"/>
    <property type="molecule type" value="Genomic_DNA"/>
</dbReference>
<dbReference type="RefSeq" id="WP_012572981.1">
    <property type="nucleotide sequence ID" value="NC_011562.1"/>
</dbReference>
<dbReference type="Proteomes" id="UP000000723">
    <property type="component" value="Plasmid pCFPG3"/>
</dbReference>